<sequence>MRETPDITRKNQSLDSVSWNILGQVYTPKQMTDDSFSWHATFPEETFVPPHVHPHQDEYIYVLEGRIDLILDGKTTSASAGDLVRMPRGIPHAFFNNSGKPAQALFWAAPAGKLVDLYRRIHNMSSPAEVVKVAREYDVVFLPPISSAADTPAPAHV</sequence>
<dbReference type="EMBL" id="JBHTCA010000025">
    <property type="protein sequence ID" value="MFC7411169.1"/>
    <property type="molecule type" value="Genomic_DNA"/>
</dbReference>
<dbReference type="PANTHER" id="PTHR43346:SF1">
    <property type="entry name" value="QUERCETIN 2,3-DIOXYGENASE-RELATED"/>
    <property type="match status" value="1"/>
</dbReference>
<proteinExistence type="predicted"/>
<comment type="caution">
    <text evidence="2">The sequence shown here is derived from an EMBL/GenBank/DDBJ whole genome shotgun (WGS) entry which is preliminary data.</text>
</comment>
<evidence type="ECO:0000259" key="1">
    <source>
        <dbReference type="Pfam" id="PF07883"/>
    </source>
</evidence>
<dbReference type="Gene3D" id="2.60.120.10">
    <property type="entry name" value="Jelly Rolls"/>
    <property type="match status" value="1"/>
</dbReference>
<name>A0ABW2QP43_9BURK</name>
<keyword evidence="3" id="KW-1185">Reference proteome</keyword>
<dbReference type="RefSeq" id="WP_382227144.1">
    <property type="nucleotide sequence ID" value="NZ_JBHTCA010000025.1"/>
</dbReference>
<reference evidence="3" key="1">
    <citation type="journal article" date="2019" name="Int. J. Syst. Evol. Microbiol.">
        <title>The Global Catalogue of Microorganisms (GCM) 10K type strain sequencing project: providing services to taxonomists for standard genome sequencing and annotation.</title>
        <authorList>
            <consortium name="The Broad Institute Genomics Platform"/>
            <consortium name="The Broad Institute Genome Sequencing Center for Infectious Disease"/>
            <person name="Wu L."/>
            <person name="Ma J."/>
        </authorList>
    </citation>
    <scope>NUCLEOTIDE SEQUENCE [LARGE SCALE GENOMIC DNA]</scope>
    <source>
        <strain evidence="3">CGMCC 1.12371</strain>
    </source>
</reference>
<dbReference type="PANTHER" id="PTHR43346">
    <property type="entry name" value="LIGAND BINDING DOMAIN PROTEIN, PUTATIVE (AFU_ORTHOLOGUE AFUA_6G14370)-RELATED"/>
    <property type="match status" value="1"/>
</dbReference>
<gene>
    <name evidence="2" type="ORF">ACFQPB_20085</name>
</gene>
<accession>A0ABW2QP43</accession>
<organism evidence="2 3">
    <name type="scientific">Hydrogenophaga atypica</name>
    <dbReference type="NCBI Taxonomy" id="249409"/>
    <lineage>
        <taxon>Bacteria</taxon>
        <taxon>Pseudomonadati</taxon>
        <taxon>Pseudomonadota</taxon>
        <taxon>Betaproteobacteria</taxon>
        <taxon>Burkholderiales</taxon>
        <taxon>Comamonadaceae</taxon>
        <taxon>Hydrogenophaga</taxon>
    </lineage>
</organism>
<dbReference type="Proteomes" id="UP001596501">
    <property type="component" value="Unassembled WGS sequence"/>
</dbReference>
<dbReference type="SUPFAM" id="SSF51182">
    <property type="entry name" value="RmlC-like cupins"/>
    <property type="match status" value="1"/>
</dbReference>
<dbReference type="InterPro" id="IPR052538">
    <property type="entry name" value="Flavonoid_dioxygenase-like"/>
</dbReference>
<evidence type="ECO:0000313" key="2">
    <source>
        <dbReference type="EMBL" id="MFC7411169.1"/>
    </source>
</evidence>
<dbReference type="InterPro" id="IPR013096">
    <property type="entry name" value="Cupin_2"/>
</dbReference>
<dbReference type="InterPro" id="IPR011051">
    <property type="entry name" value="RmlC_Cupin_sf"/>
</dbReference>
<feature type="domain" description="Cupin type-2" evidence="1">
    <location>
        <begin position="40"/>
        <end position="106"/>
    </location>
</feature>
<protein>
    <submittedName>
        <fullName evidence="2">Cupin domain-containing protein</fullName>
    </submittedName>
</protein>
<dbReference type="InterPro" id="IPR014710">
    <property type="entry name" value="RmlC-like_jellyroll"/>
</dbReference>
<evidence type="ECO:0000313" key="3">
    <source>
        <dbReference type="Proteomes" id="UP001596501"/>
    </source>
</evidence>
<dbReference type="Pfam" id="PF07883">
    <property type="entry name" value="Cupin_2"/>
    <property type="match status" value="1"/>
</dbReference>